<evidence type="ECO:0000256" key="2">
    <source>
        <dbReference type="ARBA" id="ARBA00010701"/>
    </source>
</evidence>
<dbReference type="GO" id="GO:0004806">
    <property type="term" value="F:triacylglycerol lipase activity"/>
    <property type="evidence" value="ECO:0007669"/>
    <property type="project" value="InterPro"/>
</dbReference>
<keyword evidence="6" id="KW-0106">Calcium</keyword>
<reference evidence="9" key="1">
    <citation type="journal article" date="2023" name="IScience">
        <title>Live-bearing cockroach genome reveals convergent evolutionary mechanisms linked to viviparity in insects and beyond.</title>
        <authorList>
            <person name="Fouks B."/>
            <person name="Harrison M.C."/>
            <person name="Mikhailova A.A."/>
            <person name="Marchal E."/>
            <person name="English S."/>
            <person name="Carruthers M."/>
            <person name="Jennings E.C."/>
            <person name="Chiamaka E.L."/>
            <person name="Frigard R.A."/>
            <person name="Pippel M."/>
            <person name="Attardo G.M."/>
            <person name="Benoit J.B."/>
            <person name="Bornberg-Bauer E."/>
            <person name="Tobe S.S."/>
        </authorList>
    </citation>
    <scope>NUCLEOTIDE SEQUENCE</scope>
    <source>
        <strain evidence="9">Stay&amp;Tobe</strain>
    </source>
</reference>
<dbReference type="Gene3D" id="2.60.60.20">
    <property type="entry name" value="PLAT/LH2 domain"/>
    <property type="match status" value="1"/>
</dbReference>
<keyword evidence="3" id="KW-0964">Secreted</keyword>
<dbReference type="EMBL" id="JASPKZ010007360">
    <property type="protein sequence ID" value="KAJ9584757.1"/>
    <property type="molecule type" value="Genomic_DNA"/>
</dbReference>
<feature type="binding site" evidence="6">
    <location>
        <position position="199"/>
    </location>
    <ligand>
        <name>Ca(2+)</name>
        <dbReference type="ChEBI" id="CHEBI:29108"/>
    </ligand>
</feature>
<evidence type="ECO:0000259" key="8">
    <source>
        <dbReference type="Pfam" id="PF00151"/>
    </source>
</evidence>
<dbReference type="InterPro" id="IPR013818">
    <property type="entry name" value="Lipase"/>
</dbReference>
<dbReference type="SUPFAM" id="SSF49723">
    <property type="entry name" value="Lipase/lipooxygenase domain (PLAT/LH2 domain)"/>
    <property type="match status" value="1"/>
</dbReference>
<dbReference type="InterPro" id="IPR033906">
    <property type="entry name" value="Lipase_N"/>
</dbReference>
<evidence type="ECO:0000256" key="5">
    <source>
        <dbReference type="PIRSR" id="PIRSR000865-1"/>
    </source>
</evidence>
<sequence>TEEHCYGIYGCYEMSHPWSDDVLRPVSYAPQPPELVNPRYCLYTRENRDTCQYLEIENMDSLYRSSMMHHHRVFIISHGFIENGDKEWIKIMKEELLTHIDGSVIVVDWRDGSGPPYPQAVANIRLVGTMTAHLLKNLIVELGIEQHKIHFIGHSLGAHMAAYAGQSLQSKFNYRLGRITGLDPAEPHFSKTDPIVRLDPTDADFVDVIHTDGGPFISGGLGILQPVGHVDFYPNGGIQQPGCDSGVMFYMGREMGSFYKGIRKMISCNHIRSYQYFTESINPNECHFVGTECDSWEHFLNGSCFDCTSSNKCPFQTKLGFHADTYLRKGTEYGSPLRLPPSRSHIKLYMMTGDQSPFCRHHYHIAWKISDSCKSLLHGGEVGMIWVTLHGHNTTSTEIKLSNMVQYYEPGEHYHATVAGSPVGKLKSITLRWEYHTSPWNPLTWRLVTTPRIYVAWMQVNSLEERNRITVCPDEGQPLTSRKPLLLEKTREDMCKVNSLPQQLSDCDQDIH</sequence>
<feature type="active site" description="Charge relay system" evidence="5">
    <location>
        <position position="270"/>
    </location>
</feature>
<protein>
    <recommendedName>
        <fullName evidence="8">Lipase domain-containing protein</fullName>
    </recommendedName>
</protein>
<keyword evidence="4" id="KW-1015">Disulfide bond</keyword>
<dbReference type="Pfam" id="PF00151">
    <property type="entry name" value="Lipase"/>
    <property type="match status" value="1"/>
</dbReference>
<dbReference type="AlphaFoldDB" id="A0AAD8ECI4"/>
<dbReference type="PANTHER" id="PTHR11610:SF185">
    <property type="entry name" value="LD47264P"/>
    <property type="match status" value="1"/>
</dbReference>
<comment type="caution">
    <text evidence="9">The sequence shown here is derived from an EMBL/GenBank/DDBJ whole genome shotgun (WGS) entry which is preliminary data.</text>
</comment>
<dbReference type="Proteomes" id="UP001233999">
    <property type="component" value="Unassembled WGS sequence"/>
</dbReference>
<evidence type="ECO:0000256" key="4">
    <source>
        <dbReference type="ARBA" id="ARBA00023157"/>
    </source>
</evidence>
<organism evidence="9 10">
    <name type="scientific">Diploptera punctata</name>
    <name type="common">Pacific beetle cockroach</name>
    <dbReference type="NCBI Taxonomy" id="6984"/>
    <lineage>
        <taxon>Eukaryota</taxon>
        <taxon>Metazoa</taxon>
        <taxon>Ecdysozoa</taxon>
        <taxon>Arthropoda</taxon>
        <taxon>Hexapoda</taxon>
        <taxon>Insecta</taxon>
        <taxon>Pterygota</taxon>
        <taxon>Neoptera</taxon>
        <taxon>Polyneoptera</taxon>
        <taxon>Dictyoptera</taxon>
        <taxon>Blattodea</taxon>
        <taxon>Blaberoidea</taxon>
        <taxon>Blaberidae</taxon>
        <taxon>Diplopterinae</taxon>
        <taxon>Diploptera</taxon>
    </lineage>
</organism>
<evidence type="ECO:0000256" key="6">
    <source>
        <dbReference type="PIRSR" id="PIRSR000865-2"/>
    </source>
</evidence>
<comment type="similarity">
    <text evidence="2 7">Belongs to the AB hydrolase superfamily. Lipase family.</text>
</comment>
<feature type="binding site" evidence="6">
    <location>
        <position position="202"/>
    </location>
    <ligand>
        <name>Ca(2+)</name>
        <dbReference type="ChEBI" id="CHEBI:29108"/>
    </ligand>
</feature>
<feature type="domain" description="Lipase" evidence="8">
    <location>
        <begin position="3"/>
        <end position="332"/>
    </location>
</feature>
<evidence type="ECO:0000256" key="3">
    <source>
        <dbReference type="ARBA" id="ARBA00022525"/>
    </source>
</evidence>
<comment type="subcellular location">
    <subcellularLocation>
        <location evidence="1">Secreted</location>
    </subcellularLocation>
</comment>
<dbReference type="PANTHER" id="PTHR11610">
    <property type="entry name" value="LIPASE"/>
    <property type="match status" value="1"/>
</dbReference>
<reference evidence="9" key="2">
    <citation type="submission" date="2023-05" db="EMBL/GenBank/DDBJ databases">
        <authorList>
            <person name="Fouks B."/>
        </authorList>
    </citation>
    <scope>NUCLEOTIDE SEQUENCE</scope>
    <source>
        <strain evidence="9">Stay&amp;Tobe</strain>
        <tissue evidence="9">Testes</tissue>
    </source>
</reference>
<dbReference type="InterPro" id="IPR000734">
    <property type="entry name" value="TAG_lipase"/>
</dbReference>
<name>A0AAD8ECI4_DIPPU</name>
<dbReference type="GO" id="GO:0046872">
    <property type="term" value="F:metal ion binding"/>
    <property type="evidence" value="ECO:0007669"/>
    <property type="project" value="UniProtKB-KW"/>
</dbReference>
<dbReference type="InterPro" id="IPR016272">
    <property type="entry name" value="Lipase_LIPH"/>
</dbReference>
<dbReference type="Gene3D" id="3.40.50.1820">
    <property type="entry name" value="alpha/beta hydrolase"/>
    <property type="match status" value="1"/>
</dbReference>
<dbReference type="PRINTS" id="PR00821">
    <property type="entry name" value="TAGLIPASE"/>
</dbReference>
<dbReference type="SUPFAM" id="SSF53474">
    <property type="entry name" value="alpha/beta-Hydrolases"/>
    <property type="match status" value="1"/>
</dbReference>
<dbReference type="FunFam" id="3.40.50.1820:FF:000033">
    <property type="entry name" value="Pancreatic triacylglycerol lipase"/>
    <property type="match status" value="1"/>
</dbReference>
<gene>
    <name evidence="9" type="ORF">L9F63_020907</name>
</gene>
<dbReference type="InterPro" id="IPR029058">
    <property type="entry name" value="AB_hydrolase_fold"/>
</dbReference>
<keyword evidence="6" id="KW-0479">Metal-binding</keyword>
<feature type="active site" description="Charge relay system" evidence="5">
    <location>
        <position position="183"/>
    </location>
</feature>
<dbReference type="CDD" id="cd00707">
    <property type="entry name" value="Pancreat_lipase_like"/>
    <property type="match status" value="1"/>
</dbReference>
<proteinExistence type="inferred from homology"/>
<feature type="non-terminal residue" evidence="9">
    <location>
        <position position="1"/>
    </location>
</feature>
<accession>A0AAD8ECI4</accession>
<dbReference type="PRINTS" id="PR00823">
    <property type="entry name" value="PANCLIPASE"/>
</dbReference>
<dbReference type="GO" id="GO:0005615">
    <property type="term" value="C:extracellular space"/>
    <property type="evidence" value="ECO:0007669"/>
    <property type="project" value="TreeGrafter"/>
</dbReference>
<dbReference type="GO" id="GO:0016042">
    <property type="term" value="P:lipid catabolic process"/>
    <property type="evidence" value="ECO:0007669"/>
    <property type="project" value="TreeGrafter"/>
</dbReference>
<keyword evidence="10" id="KW-1185">Reference proteome</keyword>
<feature type="active site" description="Nucleophile" evidence="5">
    <location>
        <position position="155"/>
    </location>
</feature>
<evidence type="ECO:0000313" key="10">
    <source>
        <dbReference type="Proteomes" id="UP001233999"/>
    </source>
</evidence>
<evidence type="ECO:0000256" key="7">
    <source>
        <dbReference type="RuleBase" id="RU004262"/>
    </source>
</evidence>
<feature type="binding site" evidence="6">
    <location>
        <position position="197"/>
    </location>
    <ligand>
        <name>Ca(2+)</name>
        <dbReference type="ChEBI" id="CHEBI:29108"/>
    </ligand>
</feature>
<dbReference type="PIRSF" id="PIRSF000865">
    <property type="entry name" value="Lipoprotein_lipase_LIPH"/>
    <property type="match status" value="1"/>
</dbReference>
<dbReference type="InterPro" id="IPR002331">
    <property type="entry name" value="Lipase_panc"/>
</dbReference>
<dbReference type="InterPro" id="IPR036392">
    <property type="entry name" value="PLAT/LH2_dom_sf"/>
</dbReference>
<evidence type="ECO:0000256" key="1">
    <source>
        <dbReference type="ARBA" id="ARBA00004613"/>
    </source>
</evidence>
<evidence type="ECO:0000313" key="9">
    <source>
        <dbReference type="EMBL" id="KAJ9584757.1"/>
    </source>
</evidence>